<feature type="domain" description="UspA" evidence="2">
    <location>
        <begin position="12"/>
        <end position="145"/>
    </location>
</feature>
<dbReference type="Gene3D" id="3.40.50.620">
    <property type="entry name" value="HUPs"/>
    <property type="match status" value="1"/>
</dbReference>
<reference evidence="3 4" key="1">
    <citation type="journal article" date="2015" name="Int. J. Syst. Evol. Microbiol.">
        <title>Amycolatopsis rhabdoformis sp. nov., an actinomycete isolated from a tropical forest soil.</title>
        <authorList>
            <person name="Souza W.R."/>
            <person name="Silva R.E."/>
            <person name="Goodfellow M."/>
            <person name="Busarakam K."/>
            <person name="Figueiro F.S."/>
            <person name="Ferreira D."/>
            <person name="Rodrigues-Filho E."/>
            <person name="Moraes L.A.B."/>
            <person name="Zucchi T.D."/>
        </authorList>
    </citation>
    <scope>NUCLEOTIDE SEQUENCE [LARGE SCALE GENOMIC DNA]</scope>
    <source>
        <strain evidence="3 4">NCIMB 14900</strain>
    </source>
</reference>
<dbReference type="Pfam" id="PF00582">
    <property type="entry name" value="Usp"/>
    <property type="match status" value="1"/>
</dbReference>
<comment type="similarity">
    <text evidence="1">Belongs to the universal stress protein A family.</text>
</comment>
<dbReference type="EMBL" id="CP142149">
    <property type="protein sequence ID" value="WSE32186.1"/>
    <property type="molecule type" value="Genomic_DNA"/>
</dbReference>
<dbReference type="InterPro" id="IPR006015">
    <property type="entry name" value="Universal_stress_UspA"/>
</dbReference>
<evidence type="ECO:0000256" key="1">
    <source>
        <dbReference type="ARBA" id="ARBA00008791"/>
    </source>
</evidence>
<dbReference type="CDD" id="cd00293">
    <property type="entry name" value="USP-like"/>
    <property type="match status" value="1"/>
</dbReference>
<dbReference type="PANTHER" id="PTHR31964">
    <property type="entry name" value="ADENINE NUCLEOTIDE ALPHA HYDROLASES-LIKE SUPERFAMILY PROTEIN"/>
    <property type="match status" value="1"/>
</dbReference>
<dbReference type="RefSeq" id="WP_326834994.1">
    <property type="nucleotide sequence ID" value="NZ_CP142149.1"/>
</dbReference>
<dbReference type="PRINTS" id="PR01438">
    <property type="entry name" value="UNVRSLSTRESS"/>
</dbReference>
<sequence length="158" mass="16502">MSSAHRAHGRLIVVGFDGSPAGDAALRWVLGVAVQPGDSVHAVVVRPVQVFLPGTSFALQPHGHRPAGRCSPREHIAAIRVEFPAEGEVTVSTPQGDPATELITASADADLLVVGARGAGRTQEFLLGSVSRECVRYSRCPVVVVTPEAARRLAPATT</sequence>
<dbReference type="InterPro" id="IPR006016">
    <property type="entry name" value="UspA"/>
</dbReference>
<protein>
    <submittedName>
        <fullName evidence="3">Universal stress protein</fullName>
    </submittedName>
</protein>
<accession>A0ABZ1IEM0</accession>
<name>A0ABZ1IEM0_9PSEU</name>
<dbReference type="SUPFAM" id="SSF52402">
    <property type="entry name" value="Adenine nucleotide alpha hydrolases-like"/>
    <property type="match status" value="1"/>
</dbReference>
<gene>
    <name evidence="3" type="ORF">VSH64_08700</name>
</gene>
<dbReference type="Proteomes" id="UP001330812">
    <property type="component" value="Chromosome"/>
</dbReference>
<proteinExistence type="inferred from homology"/>
<organism evidence="3 4">
    <name type="scientific">Amycolatopsis rhabdoformis</name>
    <dbReference type="NCBI Taxonomy" id="1448059"/>
    <lineage>
        <taxon>Bacteria</taxon>
        <taxon>Bacillati</taxon>
        <taxon>Actinomycetota</taxon>
        <taxon>Actinomycetes</taxon>
        <taxon>Pseudonocardiales</taxon>
        <taxon>Pseudonocardiaceae</taxon>
        <taxon>Amycolatopsis</taxon>
    </lineage>
</organism>
<dbReference type="PANTHER" id="PTHR31964:SF113">
    <property type="entry name" value="USPA DOMAIN-CONTAINING PROTEIN"/>
    <property type="match status" value="1"/>
</dbReference>
<dbReference type="InterPro" id="IPR014729">
    <property type="entry name" value="Rossmann-like_a/b/a_fold"/>
</dbReference>
<keyword evidence="4" id="KW-1185">Reference proteome</keyword>
<evidence type="ECO:0000313" key="3">
    <source>
        <dbReference type="EMBL" id="WSE32186.1"/>
    </source>
</evidence>
<evidence type="ECO:0000313" key="4">
    <source>
        <dbReference type="Proteomes" id="UP001330812"/>
    </source>
</evidence>
<evidence type="ECO:0000259" key="2">
    <source>
        <dbReference type="Pfam" id="PF00582"/>
    </source>
</evidence>